<dbReference type="Proteomes" id="UP000094960">
    <property type="component" value="Chromosome"/>
</dbReference>
<dbReference type="EMBL" id="CP017248">
    <property type="protein sequence ID" value="AOR29766.1"/>
    <property type="molecule type" value="Genomic_DNA"/>
</dbReference>
<name>A0A1D7Y2H8_9ACTN</name>
<dbReference type="InterPro" id="IPR036457">
    <property type="entry name" value="PPM-type-like_dom_sf"/>
</dbReference>
<evidence type="ECO:0000313" key="1">
    <source>
        <dbReference type="EMBL" id="AOR29766.1"/>
    </source>
</evidence>
<sequence>MLHPRTHIAPTVQRHLLLHHPDTRTTVETAHRYVPTAVGGGSGFDTFALSGARTALVVGEVAGQGLLAATTMG</sequence>
<proteinExistence type="predicted"/>
<keyword evidence="2" id="KW-1185">Reference proteome</keyword>
<accession>A0A1D7Y2H8</accession>
<dbReference type="KEGG" id="spun:BFF78_00470"/>
<evidence type="ECO:0000313" key="2">
    <source>
        <dbReference type="Proteomes" id="UP000094960"/>
    </source>
</evidence>
<dbReference type="AlphaFoldDB" id="A0A1D7Y2H8"/>
<organism evidence="1 2">
    <name type="scientific">Streptomyces fodineus</name>
    <dbReference type="NCBI Taxonomy" id="1904616"/>
    <lineage>
        <taxon>Bacteria</taxon>
        <taxon>Bacillati</taxon>
        <taxon>Actinomycetota</taxon>
        <taxon>Actinomycetes</taxon>
        <taxon>Kitasatosporales</taxon>
        <taxon>Streptomycetaceae</taxon>
        <taxon>Streptomyces</taxon>
    </lineage>
</organism>
<gene>
    <name evidence="1" type="ORF">BFF78_00470</name>
</gene>
<protein>
    <submittedName>
        <fullName evidence="1">Uncharacterized protein</fullName>
    </submittedName>
</protein>
<reference evidence="2" key="1">
    <citation type="submission" date="2016-09" db="EMBL/GenBank/DDBJ databases">
        <title>Streptomyces puniciscabiei strain:TW1S1 Genome sequencing and assembly.</title>
        <authorList>
            <person name="Kim M.-K."/>
            <person name="Kim S.B."/>
        </authorList>
    </citation>
    <scope>NUCLEOTIDE SEQUENCE [LARGE SCALE GENOMIC DNA]</scope>
    <source>
        <strain evidence="2">TW1S1</strain>
    </source>
</reference>
<dbReference type="Gene3D" id="3.60.40.10">
    <property type="entry name" value="PPM-type phosphatase domain"/>
    <property type="match status" value="1"/>
</dbReference>